<dbReference type="Proteomes" id="UP000694892">
    <property type="component" value="Chromosome 5L"/>
</dbReference>
<dbReference type="AlphaFoldDB" id="A0A974CV48"/>
<evidence type="ECO:0000313" key="2">
    <source>
        <dbReference type="Proteomes" id="UP000694892"/>
    </source>
</evidence>
<protein>
    <submittedName>
        <fullName evidence="1">Uncharacterized protein</fullName>
    </submittedName>
</protein>
<organism evidence="1 2">
    <name type="scientific">Xenopus laevis</name>
    <name type="common">African clawed frog</name>
    <dbReference type="NCBI Taxonomy" id="8355"/>
    <lineage>
        <taxon>Eukaryota</taxon>
        <taxon>Metazoa</taxon>
        <taxon>Chordata</taxon>
        <taxon>Craniata</taxon>
        <taxon>Vertebrata</taxon>
        <taxon>Euteleostomi</taxon>
        <taxon>Amphibia</taxon>
        <taxon>Batrachia</taxon>
        <taxon>Anura</taxon>
        <taxon>Pipoidea</taxon>
        <taxon>Pipidae</taxon>
        <taxon>Xenopodinae</taxon>
        <taxon>Xenopus</taxon>
        <taxon>Xenopus</taxon>
    </lineage>
</organism>
<proteinExistence type="predicted"/>
<sequence>MAAKSKKDLIGHKVLLYKGPNHEIKPFASLSVLELFTTIFNFPSIMVKSSTCNPPCFILDGETTSLTRNAAKKAIMNTALNNIHS</sequence>
<evidence type="ECO:0000313" key="1">
    <source>
        <dbReference type="EMBL" id="OCT80038.1"/>
    </source>
</evidence>
<reference evidence="2" key="1">
    <citation type="journal article" date="2016" name="Nature">
        <title>Genome evolution in the allotetraploid frog Xenopus laevis.</title>
        <authorList>
            <person name="Session A.M."/>
            <person name="Uno Y."/>
            <person name="Kwon T."/>
            <person name="Chapman J.A."/>
            <person name="Toyoda A."/>
            <person name="Takahashi S."/>
            <person name="Fukui A."/>
            <person name="Hikosaka A."/>
            <person name="Suzuki A."/>
            <person name="Kondo M."/>
            <person name="van Heeringen S.J."/>
            <person name="Quigley I."/>
            <person name="Heinz S."/>
            <person name="Ogino H."/>
            <person name="Ochi H."/>
            <person name="Hellsten U."/>
            <person name="Lyons J.B."/>
            <person name="Simakov O."/>
            <person name="Putnam N."/>
            <person name="Stites J."/>
            <person name="Kuroki Y."/>
            <person name="Tanaka T."/>
            <person name="Michiue T."/>
            <person name="Watanabe M."/>
            <person name="Bogdanovic O."/>
            <person name="Lister R."/>
            <person name="Georgiou G."/>
            <person name="Paranjpe S.S."/>
            <person name="van Kruijsbergen I."/>
            <person name="Shu S."/>
            <person name="Carlson J."/>
            <person name="Kinoshita T."/>
            <person name="Ohta Y."/>
            <person name="Mawaribuchi S."/>
            <person name="Jenkins J."/>
            <person name="Grimwood J."/>
            <person name="Schmutz J."/>
            <person name="Mitros T."/>
            <person name="Mozaffari S.V."/>
            <person name="Suzuki Y."/>
            <person name="Haramoto Y."/>
            <person name="Yamamoto T.S."/>
            <person name="Takagi C."/>
            <person name="Heald R."/>
            <person name="Miller K."/>
            <person name="Haudenschild C."/>
            <person name="Kitzman J."/>
            <person name="Nakayama T."/>
            <person name="Izutsu Y."/>
            <person name="Robert J."/>
            <person name="Fortriede J."/>
            <person name="Burns K."/>
            <person name="Lotay V."/>
            <person name="Karimi K."/>
            <person name="Yasuoka Y."/>
            <person name="Dichmann D.S."/>
            <person name="Flajnik M.F."/>
            <person name="Houston D.W."/>
            <person name="Shendure J."/>
            <person name="DuPasquier L."/>
            <person name="Vize P.D."/>
            <person name="Zorn A.M."/>
            <person name="Ito M."/>
            <person name="Marcotte E.M."/>
            <person name="Wallingford J.B."/>
            <person name="Ito Y."/>
            <person name="Asashima M."/>
            <person name="Ueno N."/>
            <person name="Matsuda Y."/>
            <person name="Veenstra G.J."/>
            <person name="Fujiyama A."/>
            <person name="Harland R.M."/>
            <person name="Taira M."/>
            <person name="Rokhsar D.S."/>
        </authorList>
    </citation>
    <scope>NUCLEOTIDE SEQUENCE [LARGE SCALE GENOMIC DNA]</scope>
    <source>
        <strain evidence="2">J</strain>
    </source>
</reference>
<dbReference type="EMBL" id="CM004474">
    <property type="protein sequence ID" value="OCT80038.1"/>
    <property type="molecule type" value="Genomic_DNA"/>
</dbReference>
<accession>A0A974CV48</accession>
<gene>
    <name evidence="1" type="ORF">XELAEV_18026856mg</name>
</gene>
<name>A0A974CV48_XENLA</name>